<evidence type="ECO:0000313" key="3">
    <source>
        <dbReference type="Proteomes" id="UP000292003"/>
    </source>
</evidence>
<proteinExistence type="predicted"/>
<reference evidence="2 3" key="1">
    <citation type="submission" date="2019-02" db="EMBL/GenBank/DDBJ databases">
        <title>Draft genome sequence of Amycolatopsis sp. 8-3EHSu isolated from roots of Suaeda maritima.</title>
        <authorList>
            <person name="Duangmal K."/>
            <person name="Chantavorakit T."/>
        </authorList>
    </citation>
    <scope>NUCLEOTIDE SEQUENCE [LARGE SCALE GENOMIC DNA]</scope>
    <source>
        <strain evidence="2 3">8-3EHSu</strain>
    </source>
</reference>
<gene>
    <name evidence="2" type="ORF">EWH70_04940</name>
</gene>
<dbReference type="GO" id="GO:0005829">
    <property type="term" value="C:cytosol"/>
    <property type="evidence" value="ECO:0007669"/>
    <property type="project" value="TreeGrafter"/>
</dbReference>
<dbReference type="NCBIfam" id="TIGR03620">
    <property type="entry name" value="F420_MSMEG_4141"/>
    <property type="match status" value="1"/>
</dbReference>
<dbReference type="InterPro" id="IPR011251">
    <property type="entry name" value="Luciferase-like_dom"/>
</dbReference>
<dbReference type="PANTHER" id="PTHR30137">
    <property type="entry name" value="LUCIFERASE-LIKE MONOOXYGENASE"/>
    <property type="match status" value="1"/>
</dbReference>
<dbReference type="GO" id="GO:0016705">
    <property type="term" value="F:oxidoreductase activity, acting on paired donors, with incorporation or reduction of molecular oxygen"/>
    <property type="evidence" value="ECO:0007669"/>
    <property type="project" value="InterPro"/>
</dbReference>
<evidence type="ECO:0000313" key="2">
    <source>
        <dbReference type="EMBL" id="RZQ65237.1"/>
    </source>
</evidence>
<dbReference type="PANTHER" id="PTHR30137:SF18">
    <property type="entry name" value="CONSERVED PROTEIN"/>
    <property type="match status" value="1"/>
</dbReference>
<dbReference type="InterPro" id="IPR036661">
    <property type="entry name" value="Luciferase-like_sf"/>
</dbReference>
<keyword evidence="3" id="KW-1185">Reference proteome</keyword>
<dbReference type="SUPFAM" id="SSF51679">
    <property type="entry name" value="Bacterial luciferase-like"/>
    <property type="match status" value="1"/>
</dbReference>
<comment type="caution">
    <text evidence="2">The sequence shown here is derived from an EMBL/GenBank/DDBJ whole genome shotgun (WGS) entry which is preliminary data.</text>
</comment>
<feature type="domain" description="Luciferase-like" evidence="1">
    <location>
        <begin position="16"/>
        <end position="102"/>
    </location>
</feature>
<accession>A0A4Q7JD13</accession>
<protein>
    <submittedName>
        <fullName evidence="2">LLM class F420-dependent oxidoreductase</fullName>
    </submittedName>
</protein>
<evidence type="ECO:0000259" key="1">
    <source>
        <dbReference type="Pfam" id="PF00296"/>
    </source>
</evidence>
<dbReference type="Gene3D" id="3.20.20.30">
    <property type="entry name" value="Luciferase-like domain"/>
    <property type="match status" value="2"/>
</dbReference>
<organism evidence="2 3">
    <name type="scientific">Amycolatopsis suaedae</name>
    <dbReference type="NCBI Taxonomy" id="2510978"/>
    <lineage>
        <taxon>Bacteria</taxon>
        <taxon>Bacillati</taxon>
        <taxon>Actinomycetota</taxon>
        <taxon>Actinomycetes</taxon>
        <taxon>Pseudonocardiales</taxon>
        <taxon>Pseudonocardiaceae</taxon>
        <taxon>Amycolatopsis</taxon>
    </lineage>
</organism>
<sequence length="275" mass="29875">MTVDVGRFGIWRRSWDVTTEEVALVEELGFGALWIGGSPPADLELAERLLGATGSLVVATGIVNMWASDPTELARSYHRIAARYPGRFLLGVGIGHREHTQEYRSPYDTIVSYLDTLDAEGVPREHVVLAALGPKVLKLSAERTAGAHPYLTTPEHTRRAREILGDGVLLAPEHKVLLETDPARAREIGRPAVRDPYLSLSNYVSNLKRLGYTDADVSDGGSDRLVDALALHGDAAQIAAGLREHLDAGADHVAVQVLGDRPLEDYRTLAGELVH</sequence>
<dbReference type="AlphaFoldDB" id="A0A4Q7JD13"/>
<name>A0A4Q7JD13_9PSEU</name>
<dbReference type="RefSeq" id="WP_130474023.1">
    <property type="nucleotide sequence ID" value="NZ_SFCC01000002.1"/>
</dbReference>
<dbReference type="InterPro" id="IPR019922">
    <property type="entry name" value="Lucif-like_OxRdatse_MSMEG_4141"/>
</dbReference>
<dbReference type="Proteomes" id="UP000292003">
    <property type="component" value="Unassembled WGS sequence"/>
</dbReference>
<dbReference type="EMBL" id="SFCC01000002">
    <property type="protein sequence ID" value="RZQ65237.1"/>
    <property type="molecule type" value="Genomic_DNA"/>
</dbReference>
<dbReference type="OrthoDB" id="4760590at2"/>
<dbReference type="Pfam" id="PF00296">
    <property type="entry name" value="Bac_luciferase"/>
    <property type="match status" value="1"/>
</dbReference>
<dbReference type="InterPro" id="IPR050766">
    <property type="entry name" value="Bact_Lucif_Oxidored"/>
</dbReference>